<protein>
    <submittedName>
        <fullName evidence="2">DUF2784 domain-containing protein</fullName>
    </submittedName>
</protein>
<dbReference type="Pfam" id="PF10861">
    <property type="entry name" value="DUF2784"/>
    <property type="match status" value="1"/>
</dbReference>
<proteinExistence type="predicted"/>
<dbReference type="InterPro" id="IPR021218">
    <property type="entry name" value="DUF2784"/>
</dbReference>
<evidence type="ECO:0000313" key="2">
    <source>
        <dbReference type="EMBL" id="TXS94673.1"/>
    </source>
</evidence>
<dbReference type="EMBL" id="VRYZ01000001">
    <property type="protein sequence ID" value="TXS94673.1"/>
    <property type="molecule type" value="Genomic_DNA"/>
</dbReference>
<organism evidence="2 3">
    <name type="scientific">Parahaliea aestuarii</name>
    <dbReference type="NCBI Taxonomy" id="1852021"/>
    <lineage>
        <taxon>Bacteria</taxon>
        <taxon>Pseudomonadati</taxon>
        <taxon>Pseudomonadota</taxon>
        <taxon>Gammaproteobacteria</taxon>
        <taxon>Cellvibrionales</taxon>
        <taxon>Halieaceae</taxon>
        <taxon>Parahaliea</taxon>
    </lineage>
</organism>
<evidence type="ECO:0000256" key="1">
    <source>
        <dbReference type="SAM" id="Phobius"/>
    </source>
</evidence>
<feature type="transmembrane region" description="Helical" evidence="1">
    <location>
        <begin position="103"/>
        <end position="123"/>
    </location>
</feature>
<evidence type="ECO:0000313" key="3">
    <source>
        <dbReference type="Proteomes" id="UP000321933"/>
    </source>
</evidence>
<accession>A0A5C9A1E1</accession>
<sequence>MLYRVAADLVLLVHVLFVLFVVLGLALVLLGGLRKWEWVRNPWFRLAHLAAIGVVVLQAWLGQLCPLTHLEVALRQQAGDAAYTGAFIAHYLERVLYFQAPQWVFVAAYTLFALLVVAAWYGVRPRALQRGQRRAD</sequence>
<dbReference type="AlphaFoldDB" id="A0A5C9A1E1"/>
<keyword evidence="3" id="KW-1185">Reference proteome</keyword>
<dbReference type="OrthoDB" id="370375at2"/>
<keyword evidence="1" id="KW-1133">Transmembrane helix</keyword>
<reference evidence="2 3" key="1">
    <citation type="submission" date="2019-08" db="EMBL/GenBank/DDBJ databases">
        <title>Parahaliea maris sp. nov., isolated from the surface seawater.</title>
        <authorList>
            <person name="Liu Y."/>
        </authorList>
    </citation>
    <scope>NUCLEOTIDE SEQUENCE [LARGE SCALE GENOMIC DNA]</scope>
    <source>
        <strain evidence="2 3">S2-26</strain>
    </source>
</reference>
<gene>
    <name evidence="2" type="ORF">FVW59_01815</name>
</gene>
<comment type="caution">
    <text evidence="2">The sequence shown here is derived from an EMBL/GenBank/DDBJ whole genome shotgun (WGS) entry which is preliminary data.</text>
</comment>
<feature type="transmembrane region" description="Helical" evidence="1">
    <location>
        <begin position="12"/>
        <end position="31"/>
    </location>
</feature>
<dbReference type="RefSeq" id="WP_148062515.1">
    <property type="nucleotide sequence ID" value="NZ_VRYZ01000001.1"/>
</dbReference>
<keyword evidence="1" id="KW-0812">Transmembrane</keyword>
<keyword evidence="1" id="KW-0472">Membrane</keyword>
<name>A0A5C9A1E1_9GAMM</name>
<dbReference type="Proteomes" id="UP000321933">
    <property type="component" value="Unassembled WGS sequence"/>
</dbReference>
<feature type="transmembrane region" description="Helical" evidence="1">
    <location>
        <begin position="43"/>
        <end position="61"/>
    </location>
</feature>